<feature type="transmembrane region" description="Helical" evidence="6">
    <location>
        <begin position="309"/>
        <end position="329"/>
    </location>
</feature>
<feature type="transmembrane region" description="Helical" evidence="6">
    <location>
        <begin position="228"/>
        <end position="247"/>
    </location>
</feature>
<dbReference type="PANTHER" id="PTHR30618">
    <property type="entry name" value="NCS1 FAMILY PURINE/PYRIMIDINE TRANSPORTER"/>
    <property type="match status" value="1"/>
</dbReference>
<evidence type="ECO:0000256" key="5">
    <source>
        <dbReference type="ARBA" id="ARBA00023136"/>
    </source>
</evidence>
<dbReference type="Proteomes" id="UP000557688">
    <property type="component" value="Unassembled WGS sequence"/>
</dbReference>
<dbReference type="Gene3D" id="1.10.4160.10">
    <property type="entry name" value="Hydantoin permease"/>
    <property type="match status" value="1"/>
</dbReference>
<feature type="transmembrane region" description="Helical" evidence="6">
    <location>
        <begin position="349"/>
        <end position="369"/>
    </location>
</feature>
<feature type="transmembrane region" description="Helical" evidence="6">
    <location>
        <begin position="189"/>
        <end position="208"/>
    </location>
</feature>
<reference evidence="8 10" key="1">
    <citation type="submission" date="2020-06" db="EMBL/GenBank/DDBJ databases">
        <title>Description of novel acetic acid bacteria.</title>
        <authorList>
            <person name="Sombolestani A."/>
        </authorList>
    </citation>
    <scope>NUCLEOTIDE SEQUENCE [LARGE SCALE GENOMIC DNA]</scope>
    <source>
        <strain evidence="8 10">LMG 26838</strain>
    </source>
</reference>
<dbReference type="InterPro" id="IPR001248">
    <property type="entry name" value="Pur-cyt_permease"/>
</dbReference>
<reference evidence="7 9" key="2">
    <citation type="submission" date="2020-08" db="EMBL/GenBank/DDBJ databases">
        <title>Genomic Encyclopedia of Type Strains, Phase III (KMG-III): the genomes of soil and plant-associated and newly described type strains.</title>
        <authorList>
            <person name="Whitman W."/>
        </authorList>
    </citation>
    <scope>NUCLEOTIDE SEQUENCE [LARGE SCALE GENOMIC DNA]</scope>
    <source>
        <strain evidence="7 9">CECT 8088</strain>
    </source>
</reference>
<keyword evidence="3 6" id="KW-0812">Transmembrane</keyword>
<evidence type="ECO:0000256" key="6">
    <source>
        <dbReference type="SAM" id="Phobius"/>
    </source>
</evidence>
<dbReference type="Proteomes" id="UP000565205">
    <property type="component" value="Unassembled WGS sequence"/>
</dbReference>
<dbReference type="PANTHER" id="PTHR30618:SF0">
    <property type="entry name" value="PURINE-URACIL PERMEASE NCS1"/>
    <property type="match status" value="1"/>
</dbReference>
<comment type="caution">
    <text evidence="8">The sequence shown here is derived from an EMBL/GenBank/DDBJ whole genome shotgun (WGS) entry which is preliminary data.</text>
</comment>
<dbReference type="AlphaFoldDB" id="A0A850NPD2"/>
<evidence type="ECO:0000256" key="4">
    <source>
        <dbReference type="ARBA" id="ARBA00022989"/>
    </source>
</evidence>
<keyword evidence="4 6" id="KW-1133">Transmembrane helix</keyword>
<accession>A0A850NPD2</accession>
<evidence type="ECO:0000256" key="1">
    <source>
        <dbReference type="ARBA" id="ARBA00004141"/>
    </source>
</evidence>
<comment type="similarity">
    <text evidence="2">Belongs to the purine-cytosine permease (2.A.39) family.</text>
</comment>
<feature type="transmembrane region" description="Helical" evidence="6">
    <location>
        <begin position="148"/>
        <end position="177"/>
    </location>
</feature>
<dbReference type="GO" id="GO:0015205">
    <property type="term" value="F:nucleobase transmembrane transporter activity"/>
    <property type="evidence" value="ECO:0007669"/>
    <property type="project" value="TreeGrafter"/>
</dbReference>
<feature type="transmembrane region" description="Helical" evidence="6">
    <location>
        <begin position="421"/>
        <end position="444"/>
    </location>
</feature>
<evidence type="ECO:0000313" key="7">
    <source>
        <dbReference type="EMBL" id="MBB3173529.1"/>
    </source>
</evidence>
<dbReference type="EMBL" id="JABXXQ010000120">
    <property type="protein sequence ID" value="NVN30229.1"/>
    <property type="molecule type" value="Genomic_DNA"/>
</dbReference>
<organism evidence="8 10">
    <name type="scientific">Endobacter medicaginis</name>
    <dbReference type="NCBI Taxonomy" id="1181271"/>
    <lineage>
        <taxon>Bacteria</taxon>
        <taxon>Pseudomonadati</taxon>
        <taxon>Pseudomonadota</taxon>
        <taxon>Alphaproteobacteria</taxon>
        <taxon>Acetobacterales</taxon>
        <taxon>Acetobacteraceae</taxon>
        <taxon>Endobacter</taxon>
    </lineage>
</organism>
<dbReference type="InterPro" id="IPR045225">
    <property type="entry name" value="Uracil/uridine/allantoin_perm"/>
</dbReference>
<feature type="transmembrane region" description="Helical" evidence="6">
    <location>
        <begin position="375"/>
        <end position="400"/>
    </location>
</feature>
<dbReference type="CDD" id="cd11485">
    <property type="entry name" value="SLC-NCS1sbd_YbbW-like"/>
    <property type="match status" value="1"/>
</dbReference>
<feature type="transmembrane region" description="Helical" evidence="6">
    <location>
        <begin position="268"/>
        <end position="297"/>
    </location>
</feature>
<feature type="transmembrane region" description="Helical" evidence="6">
    <location>
        <begin position="109"/>
        <end position="128"/>
    </location>
</feature>
<dbReference type="GO" id="GO:0005886">
    <property type="term" value="C:plasma membrane"/>
    <property type="evidence" value="ECO:0007669"/>
    <property type="project" value="TreeGrafter"/>
</dbReference>
<evidence type="ECO:0000256" key="3">
    <source>
        <dbReference type="ARBA" id="ARBA00022692"/>
    </source>
</evidence>
<dbReference type="RefSeq" id="WP_176623591.1">
    <property type="nucleotide sequence ID" value="NZ_JABXXQ010000120.1"/>
</dbReference>
<keyword evidence="9" id="KW-1185">Reference proteome</keyword>
<protein>
    <submittedName>
        <fullName evidence="8">NCS1 family nucleobase:cation symporter-1</fullName>
    </submittedName>
</protein>
<evidence type="ECO:0000313" key="10">
    <source>
        <dbReference type="Proteomes" id="UP000565205"/>
    </source>
</evidence>
<evidence type="ECO:0000313" key="9">
    <source>
        <dbReference type="Proteomes" id="UP000557688"/>
    </source>
</evidence>
<sequence>MQRAAVDGAERPSWADAGLYNPDLAPVPQAQRDWSWVNMATVWMGMVHNVVVYEAAAGLMALGLTAWESLAAVAVGYAVLFLAMWFNARAGTRYGLPFCVLIRSAFGPHGGQVPVVLRGFCAIFWVSVQGYAGAQALDAMLAALSPGWAAIGGAVLGMSLRLWLAMALFWALHAWIVSHGVHRIRNFELVAGPAVIAVGACATAWGLHVAHGLGPLFAVPPGHHPASWTTFFVGVTGMIGVWSTFAVNIPDLSRFARSERDQALGQLIGLPITAVVFMAMSVITTSATVIVFGHAIWDPVELLLAFHSKWLLMFGGATIILATLSVNVAANIMPASYDLVNLMPRRLRFGSAATLVLAIAVLFAPWLWFRDAQGIFAVLGALGGLLGPVTGIMLVDFYLIRRQHLSVADLYRYDGIYGARSGWNPAGLIAFVLGGAIASAGYVIPALASLTGFSWFIGIAIGAGTYAVLARRGSALATGPLRVV</sequence>
<proteinExistence type="inferred from homology"/>
<evidence type="ECO:0000256" key="2">
    <source>
        <dbReference type="ARBA" id="ARBA00008974"/>
    </source>
</evidence>
<feature type="transmembrane region" description="Helical" evidence="6">
    <location>
        <begin position="450"/>
        <end position="469"/>
    </location>
</feature>
<feature type="transmembrane region" description="Helical" evidence="6">
    <location>
        <begin position="42"/>
        <end position="64"/>
    </location>
</feature>
<name>A0A850NPD2_9PROT</name>
<dbReference type="EMBL" id="JACHXV010000004">
    <property type="protein sequence ID" value="MBB3173529.1"/>
    <property type="molecule type" value="Genomic_DNA"/>
</dbReference>
<feature type="transmembrane region" description="Helical" evidence="6">
    <location>
        <begin position="70"/>
        <end position="88"/>
    </location>
</feature>
<comment type="subcellular location">
    <subcellularLocation>
        <location evidence="1">Membrane</location>
        <topology evidence="1">Multi-pass membrane protein</topology>
    </subcellularLocation>
</comment>
<gene>
    <name evidence="7" type="ORF">FHR90_001352</name>
    <name evidence="8" type="ORF">HUK83_07770</name>
</gene>
<keyword evidence="5 6" id="KW-0472">Membrane</keyword>
<dbReference type="Pfam" id="PF02133">
    <property type="entry name" value="Transp_cyt_pur"/>
    <property type="match status" value="1"/>
</dbReference>
<evidence type="ECO:0000313" key="8">
    <source>
        <dbReference type="EMBL" id="NVN30229.1"/>
    </source>
</evidence>